<evidence type="ECO:0000313" key="10">
    <source>
        <dbReference type="Proteomes" id="UP000019225"/>
    </source>
</evidence>
<keyword evidence="5 7" id="KW-1133">Transmembrane helix</keyword>
<feature type="transmembrane region" description="Helical" evidence="7">
    <location>
        <begin position="307"/>
        <end position="328"/>
    </location>
</feature>
<accession>W5WA43</accession>
<evidence type="ECO:0000313" key="9">
    <source>
        <dbReference type="EMBL" id="AHH97787.1"/>
    </source>
</evidence>
<feature type="transmembrane region" description="Helical" evidence="7">
    <location>
        <begin position="111"/>
        <end position="128"/>
    </location>
</feature>
<dbReference type="AlphaFoldDB" id="W5WA43"/>
<keyword evidence="10" id="KW-1185">Reference proteome</keyword>
<dbReference type="STRING" id="1449976.KALB_4425"/>
<dbReference type="InterPro" id="IPR020846">
    <property type="entry name" value="MFS_dom"/>
</dbReference>
<feature type="transmembrane region" description="Helical" evidence="7">
    <location>
        <begin position="270"/>
        <end position="295"/>
    </location>
</feature>
<proteinExistence type="predicted"/>
<feature type="domain" description="Major facilitator superfamily (MFS) profile" evidence="8">
    <location>
        <begin position="16"/>
        <end position="502"/>
    </location>
</feature>
<dbReference type="Pfam" id="PF07690">
    <property type="entry name" value="MFS_1"/>
    <property type="match status" value="1"/>
</dbReference>
<feature type="transmembrane region" description="Helical" evidence="7">
    <location>
        <begin position="52"/>
        <end position="70"/>
    </location>
</feature>
<dbReference type="GO" id="GO:0005886">
    <property type="term" value="C:plasma membrane"/>
    <property type="evidence" value="ECO:0007669"/>
    <property type="project" value="UniProtKB-SubCell"/>
</dbReference>
<evidence type="ECO:0000259" key="8">
    <source>
        <dbReference type="PROSITE" id="PS50850"/>
    </source>
</evidence>
<feature type="transmembrane region" description="Helical" evidence="7">
    <location>
        <begin position="471"/>
        <end position="498"/>
    </location>
</feature>
<dbReference type="PATRIC" id="fig|1449976.3.peg.4456"/>
<dbReference type="InterPro" id="IPR011701">
    <property type="entry name" value="MFS"/>
</dbReference>
<sequence>MHNEEPPADTGRHKAVLAVLCSGLLLVTMDNTTLNVALPEIAEELKPSSTEMLWIVDLYSLTVAGLLVTGGTLGDRFGRRRFFLIGMALFGVASITAAFAGTLPVLLATRILRGIGGAMIMPATLSIIRNVFTDARERGVAIGIWAATAAAGTALGPVLTGLALKWFPWGSVFLLSLPIVLAAMALTIIVVPESRAPSPRSFDVTSAALSMAGLGSVVYGIKQVANHGADDLLSLAVLTVGLLLIWIFVRRQTRMPEPLLDLSLFTSRRFTAATLSVLLSFFGFFGLMFFITQYFQIVRHLSPLETGLWMLPLAVASFVASPMTGTIIRTLGTRWTLTGAFILIALSLGLFAMLGGGADLVIITLGFLALGFGSSVVATTGSQAIMSSAPPERSGGAAAIQETAFETGGGLGVAVLGSVMTAVYRATLSVSHDIPSTALDSAAQSLPAAVTAAADLPDPAGADLLTAAHTAFFHGLSIACITGAALMLIVAAIAAAWLPHRRAEQAEEPVV</sequence>
<comment type="subcellular location">
    <subcellularLocation>
        <location evidence="1">Cell membrane</location>
        <topology evidence="1">Multi-pass membrane protein</topology>
    </subcellularLocation>
</comment>
<organism evidence="9 10">
    <name type="scientific">Kutzneria albida DSM 43870</name>
    <dbReference type="NCBI Taxonomy" id="1449976"/>
    <lineage>
        <taxon>Bacteria</taxon>
        <taxon>Bacillati</taxon>
        <taxon>Actinomycetota</taxon>
        <taxon>Actinomycetes</taxon>
        <taxon>Pseudonocardiales</taxon>
        <taxon>Pseudonocardiaceae</taxon>
        <taxon>Kutzneria</taxon>
    </lineage>
</organism>
<keyword evidence="4 7" id="KW-0812">Transmembrane</keyword>
<evidence type="ECO:0000256" key="4">
    <source>
        <dbReference type="ARBA" id="ARBA00022692"/>
    </source>
</evidence>
<evidence type="ECO:0000256" key="2">
    <source>
        <dbReference type="ARBA" id="ARBA00022448"/>
    </source>
</evidence>
<feature type="transmembrane region" description="Helical" evidence="7">
    <location>
        <begin position="202"/>
        <end position="220"/>
    </location>
</feature>
<reference evidence="9 10" key="1">
    <citation type="journal article" date="2014" name="BMC Genomics">
        <title>Complete genome sequence of producer of the glycopeptide antibiotic Aculeximycin Kutzneria albida DSM 43870T, a representative of minor genus of Pseudonocardiaceae.</title>
        <authorList>
            <person name="Rebets Y."/>
            <person name="Tokovenko B."/>
            <person name="Lushchyk I."/>
            <person name="Ruckert C."/>
            <person name="Zaburannyi N."/>
            <person name="Bechthold A."/>
            <person name="Kalinowski J."/>
            <person name="Luzhetskyy A."/>
        </authorList>
    </citation>
    <scope>NUCLEOTIDE SEQUENCE [LARGE SCALE GENOMIC DNA]</scope>
    <source>
        <strain evidence="9">DSM 43870</strain>
    </source>
</reference>
<dbReference type="SUPFAM" id="SSF103473">
    <property type="entry name" value="MFS general substrate transporter"/>
    <property type="match status" value="1"/>
</dbReference>
<evidence type="ECO:0000256" key="5">
    <source>
        <dbReference type="ARBA" id="ARBA00022989"/>
    </source>
</evidence>
<feature type="transmembrane region" description="Helical" evidence="7">
    <location>
        <begin position="360"/>
        <end position="382"/>
    </location>
</feature>
<evidence type="ECO:0000256" key="3">
    <source>
        <dbReference type="ARBA" id="ARBA00022475"/>
    </source>
</evidence>
<keyword evidence="6 7" id="KW-0472">Membrane</keyword>
<feature type="transmembrane region" description="Helical" evidence="7">
    <location>
        <begin position="335"/>
        <end position="354"/>
    </location>
</feature>
<gene>
    <name evidence="9" type="ORF">KALB_4425</name>
</gene>
<feature type="transmembrane region" description="Helical" evidence="7">
    <location>
        <begin position="166"/>
        <end position="190"/>
    </location>
</feature>
<dbReference type="PRINTS" id="PR01036">
    <property type="entry name" value="TCRTETB"/>
</dbReference>
<dbReference type="PANTHER" id="PTHR42718">
    <property type="entry name" value="MAJOR FACILITATOR SUPERFAMILY MULTIDRUG TRANSPORTER MFSC"/>
    <property type="match status" value="1"/>
</dbReference>
<evidence type="ECO:0000256" key="7">
    <source>
        <dbReference type="SAM" id="Phobius"/>
    </source>
</evidence>
<dbReference type="Gene3D" id="1.20.1720.10">
    <property type="entry name" value="Multidrug resistance protein D"/>
    <property type="match status" value="1"/>
</dbReference>
<dbReference type="GO" id="GO:0022857">
    <property type="term" value="F:transmembrane transporter activity"/>
    <property type="evidence" value="ECO:0007669"/>
    <property type="project" value="InterPro"/>
</dbReference>
<protein>
    <recommendedName>
        <fullName evidence="8">Major facilitator superfamily (MFS) profile domain-containing protein</fullName>
    </recommendedName>
</protein>
<keyword evidence="3" id="KW-1003">Cell membrane</keyword>
<dbReference type="KEGG" id="kal:KALB_4425"/>
<feature type="transmembrane region" description="Helical" evidence="7">
    <location>
        <begin position="82"/>
        <end position="105"/>
    </location>
</feature>
<name>W5WA43_9PSEU</name>
<evidence type="ECO:0000256" key="6">
    <source>
        <dbReference type="ARBA" id="ARBA00023136"/>
    </source>
</evidence>
<dbReference type="HOGENOM" id="CLU_000960_28_2_11"/>
<dbReference type="InterPro" id="IPR036259">
    <property type="entry name" value="MFS_trans_sf"/>
</dbReference>
<feature type="transmembrane region" description="Helical" evidence="7">
    <location>
        <begin position="232"/>
        <end position="249"/>
    </location>
</feature>
<evidence type="ECO:0000256" key="1">
    <source>
        <dbReference type="ARBA" id="ARBA00004651"/>
    </source>
</evidence>
<keyword evidence="2" id="KW-0813">Transport</keyword>
<dbReference type="PROSITE" id="PS50850">
    <property type="entry name" value="MFS"/>
    <property type="match status" value="1"/>
</dbReference>
<dbReference type="eggNOG" id="COG0477">
    <property type="taxonomic scope" value="Bacteria"/>
</dbReference>
<dbReference type="CDD" id="cd17321">
    <property type="entry name" value="MFS_MMR_MDR_like"/>
    <property type="match status" value="1"/>
</dbReference>
<dbReference type="PANTHER" id="PTHR42718:SF47">
    <property type="entry name" value="METHYL VIOLOGEN RESISTANCE PROTEIN SMVA"/>
    <property type="match status" value="1"/>
</dbReference>
<feature type="transmembrane region" description="Helical" evidence="7">
    <location>
        <begin position="140"/>
        <end position="160"/>
    </location>
</feature>
<dbReference type="EMBL" id="CP007155">
    <property type="protein sequence ID" value="AHH97787.1"/>
    <property type="molecule type" value="Genomic_DNA"/>
</dbReference>
<dbReference type="Proteomes" id="UP000019225">
    <property type="component" value="Chromosome"/>
</dbReference>
<dbReference type="Gene3D" id="1.20.1250.20">
    <property type="entry name" value="MFS general substrate transporter like domains"/>
    <property type="match status" value="1"/>
</dbReference>